<evidence type="ECO:0000256" key="1">
    <source>
        <dbReference type="ARBA" id="ARBA00022553"/>
    </source>
</evidence>
<proteinExistence type="predicted"/>
<dbReference type="InterPro" id="IPR001789">
    <property type="entry name" value="Sig_transdc_resp-reg_receiver"/>
</dbReference>
<dbReference type="Proteomes" id="UP001300261">
    <property type="component" value="Unassembled WGS sequence"/>
</dbReference>
<sequence length="134" mass="15147">MAAKIIPEKEADAERYVVLLAEDEFFIRFDIAEEFRRLGWRVIEAGNAEQAIDVLRSTARIDLVVTDVRMPGDRSGLDVARAVREERPGVKIVVMSGHLVPMEKHKHLIDLFVPKPTPSDQLAKQIKEFMHASG</sequence>
<dbReference type="Pfam" id="PF00072">
    <property type="entry name" value="Response_reg"/>
    <property type="match status" value="1"/>
</dbReference>
<accession>A0ABT3QWM5</accession>
<evidence type="ECO:0000313" key="6">
    <source>
        <dbReference type="EMBL" id="MCX2721326.1"/>
    </source>
</evidence>
<organism evidence="6 7">
    <name type="scientific">Roseibium salinum</name>
    <dbReference type="NCBI Taxonomy" id="1604349"/>
    <lineage>
        <taxon>Bacteria</taxon>
        <taxon>Pseudomonadati</taxon>
        <taxon>Pseudomonadota</taxon>
        <taxon>Alphaproteobacteria</taxon>
        <taxon>Hyphomicrobiales</taxon>
        <taxon>Stappiaceae</taxon>
        <taxon>Roseibium</taxon>
    </lineage>
</organism>
<dbReference type="InterPro" id="IPR011006">
    <property type="entry name" value="CheY-like_superfamily"/>
</dbReference>
<dbReference type="Gene3D" id="3.40.50.2300">
    <property type="match status" value="1"/>
</dbReference>
<dbReference type="SMART" id="SM00448">
    <property type="entry name" value="REC"/>
    <property type="match status" value="1"/>
</dbReference>
<gene>
    <name evidence="6" type="ORF">ON753_02750</name>
</gene>
<dbReference type="PROSITE" id="PS50110">
    <property type="entry name" value="RESPONSE_REGULATORY"/>
    <property type="match status" value="1"/>
</dbReference>
<dbReference type="RefSeq" id="WP_265961028.1">
    <property type="nucleotide sequence ID" value="NZ_JAPEVI010000002.1"/>
</dbReference>
<dbReference type="SUPFAM" id="SSF52172">
    <property type="entry name" value="CheY-like"/>
    <property type="match status" value="1"/>
</dbReference>
<evidence type="ECO:0000313" key="7">
    <source>
        <dbReference type="Proteomes" id="UP001300261"/>
    </source>
</evidence>
<name>A0ABT3QWM5_9HYPH</name>
<keyword evidence="2" id="KW-0805">Transcription regulation</keyword>
<keyword evidence="1 4" id="KW-0597">Phosphoprotein</keyword>
<keyword evidence="3" id="KW-0804">Transcription</keyword>
<protein>
    <submittedName>
        <fullName evidence="6">Response regulator</fullName>
    </submittedName>
</protein>
<dbReference type="InterPro" id="IPR050595">
    <property type="entry name" value="Bact_response_regulator"/>
</dbReference>
<comment type="caution">
    <text evidence="6">The sequence shown here is derived from an EMBL/GenBank/DDBJ whole genome shotgun (WGS) entry which is preliminary data.</text>
</comment>
<reference evidence="6 7" key="1">
    <citation type="journal article" date="2016" name="Int. J. Syst. Evol. Microbiol.">
        <title>Labrenzia salina sp. nov., isolated from the rhizosphere of the halophyte Arthrocnemum macrostachyum.</title>
        <authorList>
            <person name="Camacho M."/>
            <person name="Redondo-Gomez S."/>
            <person name="Rodriguez-Llorente I."/>
            <person name="Rohde M."/>
            <person name="Sproer C."/>
            <person name="Schumann P."/>
            <person name="Klenk H.P."/>
            <person name="Montero-Calasanz M.D.C."/>
        </authorList>
    </citation>
    <scope>NUCLEOTIDE SEQUENCE [LARGE SCALE GENOMIC DNA]</scope>
    <source>
        <strain evidence="6 7">DSM 29163</strain>
    </source>
</reference>
<dbReference type="PANTHER" id="PTHR44591:SF3">
    <property type="entry name" value="RESPONSE REGULATORY DOMAIN-CONTAINING PROTEIN"/>
    <property type="match status" value="1"/>
</dbReference>
<keyword evidence="7" id="KW-1185">Reference proteome</keyword>
<evidence type="ECO:0000259" key="5">
    <source>
        <dbReference type="PROSITE" id="PS50110"/>
    </source>
</evidence>
<feature type="domain" description="Response regulatory" evidence="5">
    <location>
        <begin position="17"/>
        <end position="130"/>
    </location>
</feature>
<dbReference type="EMBL" id="JAPEVI010000002">
    <property type="protein sequence ID" value="MCX2721326.1"/>
    <property type="molecule type" value="Genomic_DNA"/>
</dbReference>
<feature type="modified residue" description="4-aspartylphosphate" evidence="4">
    <location>
        <position position="67"/>
    </location>
</feature>
<evidence type="ECO:0000256" key="4">
    <source>
        <dbReference type="PROSITE-ProRule" id="PRU00169"/>
    </source>
</evidence>
<dbReference type="PANTHER" id="PTHR44591">
    <property type="entry name" value="STRESS RESPONSE REGULATOR PROTEIN 1"/>
    <property type="match status" value="1"/>
</dbReference>
<evidence type="ECO:0000256" key="2">
    <source>
        <dbReference type="ARBA" id="ARBA00023015"/>
    </source>
</evidence>
<evidence type="ECO:0000256" key="3">
    <source>
        <dbReference type="ARBA" id="ARBA00023163"/>
    </source>
</evidence>